<evidence type="ECO:0000256" key="1">
    <source>
        <dbReference type="ARBA" id="ARBA00002170"/>
    </source>
</evidence>
<dbReference type="PANTHER" id="PTHR43595">
    <property type="entry name" value="37S RIBOSOMAL PROTEIN S26, MITOCHONDRIAL"/>
    <property type="match status" value="1"/>
</dbReference>
<evidence type="ECO:0000256" key="9">
    <source>
        <dbReference type="RuleBase" id="RU000414"/>
    </source>
</evidence>
<comment type="similarity">
    <text evidence="2 9">Belongs to the iron/manganese superoxide dismutase family.</text>
</comment>
<evidence type="ECO:0000256" key="7">
    <source>
        <dbReference type="ARBA" id="ARBA00049204"/>
    </source>
</evidence>
<dbReference type="SUPFAM" id="SSF46609">
    <property type="entry name" value="Fe,Mn superoxide dismutase (SOD), N-terminal domain"/>
    <property type="match status" value="1"/>
</dbReference>
<keyword evidence="4 8" id="KW-0479">Metal-binding</keyword>
<dbReference type="FunFam" id="3.55.40.20:FF:000001">
    <property type="entry name" value="Superoxide dismutase"/>
    <property type="match status" value="1"/>
</dbReference>
<dbReference type="InterPro" id="IPR036324">
    <property type="entry name" value="Mn/Fe_SOD_N_sf"/>
</dbReference>
<evidence type="ECO:0000256" key="2">
    <source>
        <dbReference type="ARBA" id="ARBA00008714"/>
    </source>
</evidence>
<dbReference type="InterPro" id="IPR001189">
    <property type="entry name" value="Mn/Fe_SOD"/>
</dbReference>
<dbReference type="EMBL" id="REGN01007157">
    <property type="protein sequence ID" value="RNA07092.1"/>
    <property type="molecule type" value="Genomic_DNA"/>
</dbReference>
<dbReference type="Proteomes" id="UP000276133">
    <property type="component" value="Unassembled WGS sequence"/>
</dbReference>
<evidence type="ECO:0000313" key="13">
    <source>
        <dbReference type="EMBL" id="RNA07092.1"/>
    </source>
</evidence>
<dbReference type="FunFam" id="1.10.287.990:FF:000001">
    <property type="entry name" value="Superoxide dismutase"/>
    <property type="match status" value="1"/>
</dbReference>
<evidence type="ECO:0000256" key="8">
    <source>
        <dbReference type="PIRSR" id="PIRSR000349-1"/>
    </source>
</evidence>
<evidence type="ECO:0000313" key="14">
    <source>
        <dbReference type="Proteomes" id="UP000276133"/>
    </source>
</evidence>
<dbReference type="Pfam" id="PF00081">
    <property type="entry name" value="Sod_Fe_N"/>
    <property type="match status" value="1"/>
</dbReference>
<feature type="binding site" evidence="8">
    <location>
        <position position="27"/>
    </location>
    <ligand>
        <name>Mn(2+)</name>
        <dbReference type="ChEBI" id="CHEBI:29035"/>
    </ligand>
</feature>
<dbReference type="SMR" id="A0A3M7Q7E8"/>
<sequence length="210" mass="23854">MSFQLPPLPYDYQVLEPFVDKETMNLHHTKHHQAYVNNLNGATKDSDIVAICQNIKNYPVAVRNNGGGHYNHSLFWKWMAPVGSSNVAPTGTLKEKIEATFGSVDEMKKKFTDAALTRFGSGWAWLGVKKDGSLAISSTANQDNPLMAGVADVEMIPILGLDVWEHAYYLKYQNRRGEYIQQWWNVVNWDEVVKYYDNFASKNNPVPINQ</sequence>
<name>A0A3M7Q7E8_BRAPC</name>
<comment type="function">
    <text evidence="1">Destroys superoxide anion radicals which are normally produced within the cells and which are toxic to biological systems.</text>
</comment>
<feature type="domain" description="Manganese/iron superoxide dismutase C-terminal" evidence="11">
    <location>
        <begin position="89"/>
        <end position="193"/>
    </location>
</feature>
<protein>
    <recommendedName>
        <fullName evidence="3 9">Superoxide dismutase</fullName>
        <ecNumber evidence="3 9">1.15.1.1</ecNumber>
    </recommendedName>
</protein>
<dbReference type="Gene3D" id="1.10.287.990">
    <property type="entry name" value="Fe,Mn superoxide dismutase (SOD) domain"/>
    <property type="match status" value="1"/>
</dbReference>
<dbReference type="PROSITE" id="PS00088">
    <property type="entry name" value="SOD_MN"/>
    <property type="match status" value="1"/>
</dbReference>
<keyword evidence="6" id="KW-0464">Manganese</keyword>
<dbReference type="PIRSF" id="PIRSF000349">
    <property type="entry name" value="SODismutase"/>
    <property type="match status" value="1"/>
</dbReference>
<evidence type="ECO:0000259" key="10">
    <source>
        <dbReference type="Pfam" id="PF00081"/>
    </source>
</evidence>
<feature type="binding site" evidence="8">
    <location>
        <position position="166"/>
    </location>
    <ligand>
        <name>Mn(2+)</name>
        <dbReference type="ChEBI" id="CHEBI:29035"/>
    </ligand>
</feature>
<dbReference type="Pfam" id="PF02777">
    <property type="entry name" value="Sod_Fe_C"/>
    <property type="match status" value="1"/>
</dbReference>
<feature type="binding site" evidence="8">
    <location>
        <position position="162"/>
    </location>
    <ligand>
        <name>Mn(2+)</name>
        <dbReference type="ChEBI" id="CHEBI:29035"/>
    </ligand>
</feature>
<comment type="function">
    <text evidence="9">Destroys radicals which are normally produced within the cells and which are toxic to biological systems.</text>
</comment>
<dbReference type="EC" id="1.15.1.1" evidence="3 9"/>
<dbReference type="PANTHER" id="PTHR43595:SF2">
    <property type="entry name" value="SMALL RIBOSOMAL SUBUNIT PROTEIN MS42"/>
    <property type="match status" value="1"/>
</dbReference>
<feature type="domain" description="Manganese/iron superoxide dismutase N-terminal" evidence="10">
    <location>
        <begin position="2"/>
        <end position="80"/>
    </location>
</feature>
<evidence type="ECO:0000256" key="3">
    <source>
        <dbReference type="ARBA" id="ARBA00012682"/>
    </source>
</evidence>
<comment type="catalytic activity">
    <reaction evidence="7 9">
        <text>2 superoxide + 2 H(+) = H2O2 + O2</text>
        <dbReference type="Rhea" id="RHEA:20696"/>
        <dbReference type="ChEBI" id="CHEBI:15378"/>
        <dbReference type="ChEBI" id="CHEBI:15379"/>
        <dbReference type="ChEBI" id="CHEBI:16240"/>
        <dbReference type="ChEBI" id="CHEBI:18421"/>
        <dbReference type="EC" id="1.15.1.1"/>
    </reaction>
</comment>
<dbReference type="GO" id="GO:0004784">
    <property type="term" value="F:superoxide dismutase activity"/>
    <property type="evidence" value="ECO:0007669"/>
    <property type="project" value="UniProtKB-EC"/>
</dbReference>
<evidence type="ECO:0000256" key="4">
    <source>
        <dbReference type="ARBA" id="ARBA00022723"/>
    </source>
</evidence>
<dbReference type="AlphaFoldDB" id="A0A3M7Q7E8"/>
<dbReference type="Gene3D" id="3.55.40.20">
    <property type="entry name" value="Iron/manganese superoxide dismutase, C-terminal domain"/>
    <property type="match status" value="1"/>
</dbReference>
<dbReference type="InterPro" id="IPR036314">
    <property type="entry name" value="SOD_C_sf"/>
</dbReference>
<keyword evidence="5 9" id="KW-0560">Oxidoreductase</keyword>
<dbReference type="STRING" id="10195.A0A3M7Q7E8"/>
<accession>A0A3M7Q7E8</accession>
<dbReference type="PRINTS" id="PR01703">
    <property type="entry name" value="MNSODISMTASE"/>
</dbReference>
<reference evidence="13 14" key="1">
    <citation type="journal article" date="2018" name="Sci. Rep.">
        <title>Genomic signatures of local adaptation to the degree of environmental predictability in rotifers.</title>
        <authorList>
            <person name="Franch-Gras L."/>
            <person name="Hahn C."/>
            <person name="Garcia-Roger E.M."/>
            <person name="Carmona M.J."/>
            <person name="Serra M."/>
            <person name="Gomez A."/>
        </authorList>
    </citation>
    <scope>NUCLEOTIDE SEQUENCE [LARGE SCALE GENOMIC DNA]</scope>
    <source>
        <strain evidence="13">HYR1</strain>
    </source>
</reference>
<dbReference type="SUPFAM" id="SSF54719">
    <property type="entry name" value="Fe,Mn superoxide dismutase (SOD), C-terminal domain"/>
    <property type="match status" value="1"/>
</dbReference>
<dbReference type="EMBL" id="MN836845">
    <property type="protein sequence ID" value="QOD42441.1"/>
    <property type="molecule type" value="mRNA"/>
</dbReference>
<keyword evidence="14" id="KW-1185">Reference proteome</keyword>
<dbReference type="GO" id="GO:0046872">
    <property type="term" value="F:metal ion binding"/>
    <property type="evidence" value="ECO:0007669"/>
    <property type="project" value="UniProtKB-KW"/>
</dbReference>
<evidence type="ECO:0000256" key="5">
    <source>
        <dbReference type="ARBA" id="ARBA00023002"/>
    </source>
</evidence>
<reference evidence="12" key="2">
    <citation type="submission" date="2019-12" db="EMBL/GenBank/DDBJ databases">
        <authorList>
            <person name="Lee J.-S."/>
            <person name="Lee J.-S."/>
        </authorList>
    </citation>
    <scope>NUCLEOTIDE SEQUENCE</scope>
</reference>
<dbReference type="OrthoDB" id="239262at2759"/>
<dbReference type="InterPro" id="IPR019832">
    <property type="entry name" value="Mn/Fe_SOD_C"/>
</dbReference>
<evidence type="ECO:0000313" key="12">
    <source>
        <dbReference type="EMBL" id="QOD42441.1"/>
    </source>
</evidence>
<gene>
    <name evidence="13" type="ORF">BpHYR1_014325</name>
</gene>
<evidence type="ECO:0000256" key="6">
    <source>
        <dbReference type="ARBA" id="ARBA00023211"/>
    </source>
</evidence>
<feature type="binding site" evidence="8">
    <location>
        <position position="72"/>
    </location>
    <ligand>
        <name>Mn(2+)</name>
        <dbReference type="ChEBI" id="CHEBI:29035"/>
    </ligand>
</feature>
<evidence type="ECO:0000259" key="11">
    <source>
        <dbReference type="Pfam" id="PF02777"/>
    </source>
</evidence>
<dbReference type="InterPro" id="IPR019833">
    <property type="entry name" value="Mn/Fe_SOD_BS"/>
</dbReference>
<organism evidence="13 14">
    <name type="scientific">Brachionus plicatilis</name>
    <name type="common">Marine rotifer</name>
    <name type="synonym">Brachionus muelleri</name>
    <dbReference type="NCBI Taxonomy" id="10195"/>
    <lineage>
        <taxon>Eukaryota</taxon>
        <taxon>Metazoa</taxon>
        <taxon>Spiralia</taxon>
        <taxon>Gnathifera</taxon>
        <taxon>Rotifera</taxon>
        <taxon>Eurotatoria</taxon>
        <taxon>Monogononta</taxon>
        <taxon>Pseudotrocha</taxon>
        <taxon>Ploima</taxon>
        <taxon>Brachionidae</taxon>
        <taxon>Brachionus</taxon>
    </lineage>
</organism>
<dbReference type="GO" id="GO:0005737">
    <property type="term" value="C:cytoplasm"/>
    <property type="evidence" value="ECO:0007669"/>
    <property type="project" value="TreeGrafter"/>
</dbReference>
<dbReference type="InterPro" id="IPR019831">
    <property type="entry name" value="Mn/Fe_SOD_N"/>
</dbReference>
<proteinExistence type="evidence at transcript level"/>